<dbReference type="InterPro" id="IPR014927">
    <property type="entry name" value="PG-bd_2"/>
</dbReference>
<dbReference type="EMBL" id="LILD01000001">
    <property type="protein sequence ID" value="KOO38965.1"/>
    <property type="molecule type" value="Genomic_DNA"/>
</dbReference>
<feature type="domain" description="Putative peptidoglycan binding" evidence="1">
    <location>
        <begin position="216"/>
        <end position="284"/>
    </location>
</feature>
<dbReference type="PANTHER" id="PTHR39328">
    <property type="entry name" value="BLL2871 PROTEIN"/>
    <property type="match status" value="1"/>
</dbReference>
<dbReference type="InterPro" id="IPR029055">
    <property type="entry name" value="Ntn_hydrolases_N"/>
</dbReference>
<sequence>MNTSRKERSVSTFSIVGYDPKTDELGIAVQSKFLGVGAIVPWAKAGVGAIATQSYANTSYGSKGLDLLARGKTAEETLALLINEDADRHLRQVGIVDAKGRAASFTGQGCYEWAGSMTGPCFAVQGNLLVSEETVRAMAQKFVQTTGSLAERLLLTLEAGQCAGGDRRGKQSAALLIVKEKGGYGGFNDRLIDLRVDDHPEPIQELKRIFELQQLYFAKPKEQDQLPLTDDRISIIKSSLHSLGYLSLTQHWRDALQQFIATENLEGRMGTGTQTIDRVVFSFLQKKAKE</sequence>
<gene>
    <name evidence="2" type="ORF">AMD02_08890</name>
</gene>
<dbReference type="PATRIC" id="fig|136160.3.peg.2125"/>
<dbReference type="Pfam" id="PF06267">
    <property type="entry name" value="DUF1028"/>
    <property type="match status" value="1"/>
</dbReference>
<evidence type="ECO:0000259" key="1">
    <source>
        <dbReference type="Pfam" id="PF08823"/>
    </source>
</evidence>
<organism evidence="2">
    <name type="scientific">Halalkalibacterium halodurans</name>
    <name type="common">Bacillus halodurans</name>
    <dbReference type="NCBI Taxonomy" id="86665"/>
    <lineage>
        <taxon>Bacteria</taxon>
        <taxon>Bacillati</taxon>
        <taxon>Bacillota</taxon>
        <taxon>Bacilli</taxon>
        <taxon>Bacillales</taxon>
        <taxon>Bacillaceae</taxon>
        <taxon>Halalkalibacterium (ex Joshi et al. 2022)</taxon>
    </lineage>
</organism>
<protein>
    <submittedName>
        <fullName evidence="2">Fimbrial assembly protein FimA</fullName>
    </submittedName>
</protein>
<dbReference type="AlphaFoldDB" id="A0A0M0KJL7"/>
<dbReference type="Pfam" id="PF08823">
    <property type="entry name" value="PG_binding_2"/>
    <property type="match status" value="1"/>
</dbReference>
<dbReference type="Gene3D" id="3.60.20.10">
    <property type="entry name" value="Glutamine Phosphoribosylpyrophosphate, subunit 1, domain 1"/>
    <property type="match status" value="1"/>
</dbReference>
<proteinExistence type="predicted"/>
<dbReference type="SUPFAM" id="SSF56235">
    <property type="entry name" value="N-terminal nucleophile aminohydrolases (Ntn hydrolases)"/>
    <property type="match status" value="1"/>
</dbReference>
<accession>A0A0M0KJL7</accession>
<name>A0A0M0KJL7_ALKHA</name>
<comment type="caution">
    <text evidence="2">The sequence shown here is derived from an EMBL/GenBank/DDBJ whole genome shotgun (WGS) entry which is preliminary data.</text>
</comment>
<dbReference type="PANTHER" id="PTHR39328:SF1">
    <property type="entry name" value="BLL2871 PROTEIN"/>
    <property type="match status" value="1"/>
</dbReference>
<dbReference type="InterPro" id="IPR010430">
    <property type="entry name" value="DUF1028"/>
</dbReference>
<reference evidence="2" key="1">
    <citation type="submission" date="2015-08" db="EMBL/GenBank/DDBJ databases">
        <title>Complete DNA Sequence of Pseudomonas syringae pv. actinidiae, the Causal Agent of Kiwifruit Canker Disease.</title>
        <authorList>
            <person name="Rikkerink E.H.A."/>
            <person name="Fineran P.C."/>
        </authorList>
    </citation>
    <scope>NUCLEOTIDE SEQUENCE</scope>
    <source>
        <strain evidence="2">DSM 13666</strain>
    </source>
</reference>
<dbReference type="GeneID" id="87597737"/>
<dbReference type="RefSeq" id="WP_053431068.1">
    <property type="nucleotide sequence ID" value="NZ_CP040441.1"/>
</dbReference>
<evidence type="ECO:0000313" key="2">
    <source>
        <dbReference type="EMBL" id="KOO38965.1"/>
    </source>
</evidence>